<feature type="compositionally biased region" description="Low complexity" evidence="1">
    <location>
        <begin position="29"/>
        <end position="40"/>
    </location>
</feature>
<dbReference type="Proteomes" id="UP000324233">
    <property type="component" value="Chromosome"/>
</dbReference>
<dbReference type="EMBL" id="CP042997">
    <property type="protein sequence ID" value="QEH34040.1"/>
    <property type="molecule type" value="Genomic_DNA"/>
</dbReference>
<dbReference type="OrthoDB" id="281529at2"/>
<dbReference type="AlphaFoldDB" id="A0A5B9W231"/>
<evidence type="ECO:0000256" key="1">
    <source>
        <dbReference type="SAM" id="MobiDB-lite"/>
    </source>
</evidence>
<feature type="region of interest" description="Disordered" evidence="1">
    <location>
        <begin position="20"/>
        <end position="105"/>
    </location>
</feature>
<sequence length="179" mass="18130">MKTRDGILGLAVALALGGCAGDEAADKNPPAASPVAPAKPVDSKPAAKPDVTPAKPADEKKPADAKPASAPEATPSKPAGDAGKGDLPPLEPPKSSAADSAHPALSDKEIANIKLLPEADQAAALKQAVCPVSDENLGSMDKPVKLTLEGRTVFLCCDGCEKKAKKDPAAIFAKLDQKK</sequence>
<evidence type="ECO:0008006" key="4">
    <source>
        <dbReference type="Google" id="ProtNLM"/>
    </source>
</evidence>
<gene>
    <name evidence="2" type="ORF">OJF2_25730</name>
</gene>
<evidence type="ECO:0000313" key="3">
    <source>
        <dbReference type="Proteomes" id="UP000324233"/>
    </source>
</evidence>
<accession>A0A5B9W231</accession>
<keyword evidence="3" id="KW-1185">Reference proteome</keyword>
<dbReference type="RefSeq" id="WP_148594020.1">
    <property type="nucleotide sequence ID" value="NZ_CP042997.1"/>
</dbReference>
<organism evidence="2 3">
    <name type="scientific">Aquisphaera giovannonii</name>
    <dbReference type="NCBI Taxonomy" id="406548"/>
    <lineage>
        <taxon>Bacteria</taxon>
        <taxon>Pseudomonadati</taxon>
        <taxon>Planctomycetota</taxon>
        <taxon>Planctomycetia</taxon>
        <taxon>Isosphaerales</taxon>
        <taxon>Isosphaeraceae</taxon>
        <taxon>Aquisphaera</taxon>
    </lineage>
</organism>
<name>A0A5B9W231_9BACT</name>
<evidence type="ECO:0000313" key="2">
    <source>
        <dbReference type="EMBL" id="QEH34040.1"/>
    </source>
</evidence>
<dbReference type="KEGG" id="agv:OJF2_25730"/>
<proteinExistence type="predicted"/>
<protein>
    <recommendedName>
        <fullName evidence="4">YHS domain protein</fullName>
    </recommendedName>
</protein>
<reference evidence="2 3" key="1">
    <citation type="submission" date="2019-08" db="EMBL/GenBank/DDBJ databases">
        <title>Deep-cultivation of Planctomycetes and their phenomic and genomic characterization uncovers novel biology.</title>
        <authorList>
            <person name="Wiegand S."/>
            <person name="Jogler M."/>
            <person name="Boedeker C."/>
            <person name="Pinto D."/>
            <person name="Vollmers J."/>
            <person name="Rivas-Marin E."/>
            <person name="Kohn T."/>
            <person name="Peeters S.H."/>
            <person name="Heuer A."/>
            <person name="Rast P."/>
            <person name="Oberbeckmann S."/>
            <person name="Bunk B."/>
            <person name="Jeske O."/>
            <person name="Meyerdierks A."/>
            <person name="Storesund J.E."/>
            <person name="Kallscheuer N."/>
            <person name="Luecker S."/>
            <person name="Lage O.M."/>
            <person name="Pohl T."/>
            <person name="Merkel B.J."/>
            <person name="Hornburger P."/>
            <person name="Mueller R.-W."/>
            <person name="Bruemmer F."/>
            <person name="Labrenz M."/>
            <person name="Spormann A.M."/>
            <person name="Op den Camp H."/>
            <person name="Overmann J."/>
            <person name="Amann R."/>
            <person name="Jetten M.S.M."/>
            <person name="Mascher T."/>
            <person name="Medema M.H."/>
            <person name="Devos D.P."/>
            <person name="Kaster A.-K."/>
            <person name="Ovreas L."/>
            <person name="Rohde M."/>
            <person name="Galperin M.Y."/>
            <person name="Jogler C."/>
        </authorList>
    </citation>
    <scope>NUCLEOTIDE SEQUENCE [LARGE SCALE GENOMIC DNA]</scope>
    <source>
        <strain evidence="2 3">OJF2</strain>
    </source>
</reference>
<dbReference type="PROSITE" id="PS51257">
    <property type="entry name" value="PROKAR_LIPOPROTEIN"/>
    <property type="match status" value="1"/>
</dbReference>